<dbReference type="InterPro" id="IPR051604">
    <property type="entry name" value="Ergot_Alk_Oxidoreductase"/>
</dbReference>
<dbReference type="Pfam" id="PF13460">
    <property type="entry name" value="NAD_binding_10"/>
    <property type="match status" value="1"/>
</dbReference>
<dbReference type="PANTHER" id="PTHR43162">
    <property type="match status" value="1"/>
</dbReference>
<comment type="caution">
    <text evidence="2">The sequence shown here is derived from an EMBL/GenBank/DDBJ whole genome shotgun (WGS) entry which is preliminary data.</text>
</comment>
<evidence type="ECO:0000313" key="3">
    <source>
        <dbReference type="Proteomes" id="UP001589693"/>
    </source>
</evidence>
<name>A0ABV5ZVH8_9PSEU</name>
<dbReference type="Gene3D" id="3.40.50.720">
    <property type="entry name" value="NAD(P)-binding Rossmann-like Domain"/>
    <property type="match status" value="1"/>
</dbReference>
<protein>
    <submittedName>
        <fullName evidence="2">NAD(P)H-binding protein</fullName>
    </submittedName>
</protein>
<dbReference type="SUPFAM" id="SSF51735">
    <property type="entry name" value="NAD(P)-binding Rossmann-fold domains"/>
    <property type="match status" value="1"/>
</dbReference>
<dbReference type="PANTHER" id="PTHR43162:SF1">
    <property type="entry name" value="PRESTALK A DIFFERENTIATION PROTEIN A"/>
    <property type="match status" value="1"/>
</dbReference>
<dbReference type="Proteomes" id="UP001589693">
    <property type="component" value="Unassembled WGS sequence"/>
</dbReference>
<proteinExistence type="predicted"/>
<dbReference type="RefSeq" id="WP_377852092.1">
    <property type="nucleotide sequence ID" value="NZ_JBHLZU010000010.1"/>
</dbReference>
<dbReference type="InterPro" id="IPR036291">
    <property type="entry name" value="NAD(P)-bd_dom_sf"/>
</dbReference>
<dbReference type="EMBL" id="JBHLZU010000010">
    <property type="protein sequence ID" value="MFB9904895.1"/>
    <property type="molecule type" value="Genomic_DNA"/>
</dbReference>
<feature type="domain" description="NAD(P)-binding" evidence="1">
    <location>
        <begin position="7"/>
        <end position="177"/>
    </location>
</feature>
<evidence type="ECO:0000259" key="1">
    <source>
        <dbReference type="Pfam" id="PF13460"/>
    </source>
</evidence>
<keyword evidence="3" id="KW-1185">Reference proteome</keyword>
<gene>
    <name evidence="2" type="ORF">ACFFQA_13210</name>
</gene>
<dbReference type="InterPro" id="IPR016040">
    <property type="entry name" value="NAD(P)-bd_dom"/>
</dbReference>
<accession>A0ABV5ZVH8</accession>
<dbReference type="Gene3D" id="3.90.25.10">
    <property type="entry name" value="UDP-galactose 4-epimerase, domain 1"/>
    <property type="match status" value="1"/>
</dbReference>
<organism evidence="2 3">
    <name type="scientific">Allokutzneria oryzae</name>
    <dbReference type="NCBI Taxonomy" id="1378989"/>
    <lineage>
        <taxon>Bacteria</taxon>
        <taxon>Bacillati</taxon>
        <taxon>Actinomycetota</taxon>
        <taxon>Actinomycetes</taxon>
        <taxon>Pseudonocardiales</taxon>
        <taxon>Pseudonocardiaceae</taxon>
        <taxon>Allokutzneria</taxon>
    </lineage>
</organism>
<evidence type="ECO:0000313" key="2">
    <source>
        <dbReference type="EMBL" id="MFB9904895.1"/>
    </source>
</evidence>
<sequence>MTILVTGATGNVGRNVVSQLLEAGQGVRALTRNPATANLPSAVDVVRGDLGDVTSWSAAFTGVERMFLFPSDAPEVVAAAESAGVRRIVALSSIAVGDATDETDLAGYHHANELAAERALRASTVEWTIVRPGEFMANALGWADVIRAGDVVRAPSGDVAGVPVDEIDTAAVAVTALLNDGHAGAVHEVTGPELITPAEQVRVLGEVLGREIPFEALSREETQRYWQGFGVPQDMIDWFLTLEDAVTEPLKTVENVVGRPGSTFRAWATRHAAEFGPR</sequence>
<reference evidence="2 3" key="1">
    <citation type="submission" date="2024-09" db="EMBL/GenBank/DDBJ databases">
        <authorList>
            <person name="Sun Q."/>
            <person name="Mori K."/>
        </authorList>
    </citation>
    <scope>NUCLEOTIDE SEQUENCE [LARGE SCALE GENOMIC DNA]</scope>
    <source>
        <strain evidence="2 3">TBRC 7907</strain>
    </source>
</reference>